<accession>A0AAJ2JXG3</accession>
<name>A0AAJ2JXG3_9BACL</name>
<proteinExistence type="predicted"/>
<organism evidence="1 2">
    <name type="scientific">Paenibacillus suaedae</name>
    <dbReference type="NCBI Taxonomy" id="3077233"/>
    <lineage>
        <taxon>Bacteria</taxon>
        <taxon>Bacillati</taxon>
        <taxon>Bacillota</taxon>
        <taxon>Bacilli</taxon>
        <taxon>Bacillales</taxon>
        <taxon>Paenibacillaceae</taxon>
        <taxon>Paenibacillus</taxon>
    </lineage>
</organism>
<evidence type="ECO:0000313" key="2">
    <source>
        <dbReference type="Proteomes" id="UP001250538"/>
    </source>
</evidence>
<gene>
    <name evidence="1" type="ORF">RQP50_21745</name>
</gene>
<dbReference type="Proteomes" id="UP001250538">
    <property type="component" value="Unassembled WGS sequence"/>
</dbReference>
<dbReference type="RefSeq" id="WP_315746727.1">
    <property type="nucleotide sequence ID" value="NZ_JAVYAA010000006.1"/>
</dbReference>
<keyword evidence="2" id="KW-1185">Reference proteome</keyword>
<dbReference type="EMBL" id="JAVYAA010000006">
    <property type="protein sequence ID" value="MDT8978865.1"/>
    <property type="molecule type" value="Genomic_DNA"/>
</dbReference>
<sequence>MITNIHVANMLQMYRDDTVNFYRLIDNSWEDEHRYVAIVNTTSGEDIVLKYYSNSYTDSSKIEGQQYSLTDAERSAVNMLYNIFRPFRLDKVDTTLRKAEEGLWKEVKERAELDALRADSRRYIGFLGKLAGGEGDHD</sequence>
<protein>
    <submittedName>
        <fullName evidence="1">Uncharacterized protein</fullName>
    </submittedName>
</protein>
<dbReference type="AlphaFoldDB" id="A0AAJ2JXG3"/>
<evidence type="ECO:0000313" key="1">
    <source>
        <dbReference type="EMBL" id="MDT8978865.1"/>
    </source>
</evidence>
<reference evidence="2" key="1">
    <citation type="submission" date="2023-09" db="EMBL/GenBank/DDBJ databases">
        <title>Paenibacillus sp. chi10 Genome sequencing and assembly.</title>
        <authorList>
            <person name="Kim I."/>
        </authorList>
    </citation>
    <scope>NUCLEOTIDE SEQUENCE [LARGE SCALE GENOMIC DNA]</scope>
    <source>
        <strain evidence="2">chi10</strain>
    </source>
</reference>
<comment type="caution">
    <text evidence="1">The sequence shown here is derived from an EMBL/GenBank/DDBJ whole genome shotgun (WGS) entry which is preliminary data.</text>
</comment>